<evidence type="ECO:0000256" key="5">
    <source>
        <dbReference type="ARBA" id="ARBA00022679"/>
    </source>
</evidence>
<evidence type="ECO:0000256" key="7">
    <source>
        <dbReference type="ARBA" id="ARBA00022723"/>
    </source>
</evidence>
<feature type="compositionally biased region" description="Basic and acidic residues" evidence="15">
    <location>
        <begin position="277"/>
        <end position="291"/>
    </location>
</feature>
<dbReference type="InterPro" id="IPR001357">
    <property type="entry name" value="BRCT_dom"/>
</dbReference>
<comment type="subcellular location">
    <subcellularLocation>
        <location evidence="1 13">Nucleus</location>
    </subcellularLocation>
</comment>
<dbReference type="Gramene" id="OMERI06G25690.8">
    <property type="protein sequence ID" value="OMERI06G25690.8"/>
    <property type="gene ID" value="OMERI06G25690"/>
</dbReference>
<reference evidence="18" key="1">
    <citation type="submission" date="2015-04" db="UniProtKB">
        <authorList>
            <consortium name="EnsemblPlants"/>
        </authorList>
    </citation>
    <scope>IDENTIFICATION</scope>
</reference>
<feature type="region of interest" description="Disordered" evidence="15">
    <location>
        <begin position="1"/>
        <end position="49"/>
    </location>
</feature>
<evidence type="ECO:0000256" key="8">
    <source>
        <dbReference type="ARBA" id="ARBA00022763"/>
    </source>
</evidence>
<dbReference type="Gene3D" id="3.40.1170.60">
    <property type="match status" value="1"/>
</dbReference>
<evidence type="ECO:0000256" key="3">
    <source>
        <dbReference type="ARBA" id="ARBA00020399"/>
    </source>
</evidence>
<keyword evidence="4 13" id="KW-0237">DNA synthesis</keyword>
<dbReference type="GO" id="GO:0017125">
    <property type="term" value="F:deoxycytidyl transferase activity"/>
    <property type="evidence" value="ECO:0007669"/>
    <property type="project" value="TreeGrafter"/>
</dbReference>
<feature type="binding site" evidence="14">
    <location>
        <position position="469"/>
    </location>
    <ligand>
        <name>Mg(2+)</name>
        <dbReference type="ChEBI" id="CHEBI:18420"/>
        <label>1</label>
    </ligand>
</feature>
<dbReference type="InterPro" id="IPR012112">
    <property type="entry name" value="REV1"/>
</dbReference>
<feature type="compositionally biased region" description="Polar residues" evidence="15">
    <location>
        <begin position="206"/>
        <end position="228"/>
    </location>
</feature>
<dbReference type="GO" id="GO:0005634">
    <property type="term" value="C:nucleus"/>
    <property type="evidence" value="ECO:0007669"/>
    <property type="project" value="UniProtKB-SubCell"/>
</dbReference>
<feature type="domain" description="UmuC" evidence="17">
    <location>
        <begin position="385"/>
        <end position="548"/>
    </location>
</feature>
<evidence type="ECO:0000256" key="13">
    <source>
        <dbReference type="PIRNR" id="PIRNR036573"/>
    </source>
</evidence>
<keyword evidence="8 13" id="KW-0227">DNA damage</keyword>
<accession>A0A0E0E5M9</accession>
<dbReference type="PANTHER" id="PTHR45990:SF1">
    <property type="entry name" value="DNA REPAIR PROTEIN REV1"/>
    <property type="match status" value="1"/>
</dbReference>
<evidence type="ECO:0000259" key="17">
    <source>
        <dbReference type="PROSITE" id="PS50173"/>
    </source>
</evidence>
<dbReference type="GO" id="GO:0003887">
    <property type="term" value="F:DNA-directed DNA polymerase activity"/>
    <property type="evidence" value="ECO:0007669"/>
    <property type="project" value="InterPro"/>
</dbReference>
<keyword evidence="7 14" id="KW-0479">Metal-binding</keyword>
<evidence type="ECO:0000256" key="12">
    <source>
        <dbReference type="ARBA" id="ARBA00023242"/>
    </source>
</evidence>
<feature type="compositionally biased region" description="Polar residues" evidence="15">
    <location>
        <begin position="745"/>
        <end position="756"/>
    </location>
</feature>
<dbReference type="Pfam" id="PF00817">
    <property type="entry name" value="IMS"/>
    <property type="match status" value="1"/>
</dbReference>
<dbReference type="Pfam" id="PF21999">
    <property type="entry name" value="IMS_HHH_1"/>
    <property type="match status" value="1"/>
</dbReference>
<evidence type="ECO:0000256" key="11">
    <source>
        <dbReference type="ARBA" id="ARBA00023204"/>
    </source>
</evidence>
<evidence type="ECO:0000256" key="1">
    <source>
        <dbReference type="ARBA" id="ARBA00004123"/>
    </source>
</evidence>
<feature type="domain" description="BRCT" evidence="16">
    <location>
        <begin position="83"/>
        <end position="167"/>
    </location>
</feature>
<dbReference type="HOGENOM" id="CLU_003901_0_0_1"/>
<dbReference type="GO" id="GO:0006281">
    <property type="term" value="P:DNA repair"/>
    <property type="evidence" value="ECO:0007669"/>
    <property type="project" value="UniProtKB-KW"/>
</dbReference>
<dbReference type="GO" id="GO:0042276">
    <property type="term" value="P:error-prone translesion synthesis"/>
    <property type="evidence" value="ECO:0007669"/>
    <property type="project" value="InterPro"/>
</dbReference>
<dbReference type="Gene3D" id="3.40.50.10190">
    <property type="entry name" value="BRCT domain"/>
    <property type="match status" value="1"/>
</dbReference>
<comment type="cofactor">
    <cofactor evidence="14">
        <name>Mg(2+)</name>
        <dbReference type="ChEBI" id="CHEBI:18420"/>
    </cofactor>
    <text evidence="14">Binds 2 magnesium ions.</text>
</comment>
<comment type="similarity">
    <text evidence="2 13">Belongs to the DNA polymerase type-Y family.</text>
</comment>
<evidence type="ECO:0000259" key="16">
    <source>
        <dbReference type="PROSITE" id="PS50172"/>
    </source>
</evidence>
<dbReference type="PROSITE" id="PS50172">
    <property type="entry name" value="BRCT"/>
    <property type="match status" value="1"/>
</dbReference>
<dbReference type="Pfam" id="PF00533">
    <property type="entry name" value="BRCT"/>
    <property type="match status" value="1"/>
</dbReference>
<dbReference type="PROSITE" id="PS50173">
    <property type="entry name" value="UMUC"/>
    <property type="match status" value="1"/>
</dbReference>
<dbReference type="GO" id="GO:0003684">
    <property type="term" value="F:damaged DNA binding"/>
    <property type="evidence" value="ECO:0007669"/>
    <property type="project" value="UniProtKB-UniRule"/>
</dbReference>
<dbReference type="InterPro" id="IPR043128">
    <property type="entry name" value="Rev_trsase/Diguanyl_cyclase"/>
</dbReference>
<dbReference type="Gene3D" id="1.10.150.20">
    <property type="entry name" value="5' to 3' exonuclease, C-terminal subdomain"/>
    <property type="match status" value="1"/>
</dbReference>
<reference evidence="18" key="2">
    <citation type="submission" date="2018-05" db="EMBL/GenBank/DDBJ databases">
        <title>OmerRS3 (Oryza meridionalis Reference Sequence Version 3).</title>
        <authorList>
            <person name="Zhang J."/>
            <person name="Kudrna D."/>
            <person name="Lee S."/>
            <person name="Talag J."/>
            <person name="Welchert J."/>
            <person name="Wing R.A."/>
        </authorList>
    </citation>
    <scope>NUCLEOTIDE SEQUENCE [LARGE SCALE GENOMIC DNA]</scope>
    <source>
        <strain evidence="18">cv. OR44</strain>
    </source>
</reference>
<dbReference type="InterPro" id="IPR001126">
    <property type="entry name" value="UmuC"/>
</dbReference>
<dbReference type="AlphaFoldDB" id="A0A0E0E5M9"/>
<keyword evidence="6 13" id="KW-0548">Nucleotidyltransferase</keyword>
<dbReference type="FunFam" id="3.40.50.10190:FF:000011">
    <property type="entry name" value="DNA repair protein REV1"/>
    <property type="match status" value="1"/>
</dbReference>
<keyword evidence="12 13" id="KW-0539">Nucleus</keyword>
<feature type="region of interest" description="Disordered" evidence="15">
    <location>
        <begin position="277"/>
        <end position="302"/>
    </location>
</feature>
<feature type="binding site" evidence="14">
    <location>
        <position position="383"/>
    </location>
    <ligand>
        <name>Mg(2+)</name>
        <dbReference type="ChEBI" id="CHEBI:18420"/>
        <label>1</label>
    </ligand>
</feature>
<keyword evidence="11 13" id="KW-0234">DNA repair</keyword>
<keyword evidence="19" id="KW-1185">Reference proteome</keyword>
<dbReference type="CDD" id="cd01701">
    <property type="entry name" value="PolY_Rev1"/>
    <property type="match status" value="1"/>
</dbReference>
<feature type="region of interest" description="Disordered" evidence="15">
    <location>
        <begin position="728"/>
        <end position="762"/>
    </location>
</feature>
<dbReference type="Proteomes" id="UP000008021">
    <property type="component" value="Chromosome 6"/>
</dbReference>
<dbReference type="GO" id="GO:0070987">
    <property type="term" value="P:error-free translesion synthesis"/>
    <property type="evidence" value="ECO:0007669"/>
    <property type="project" value="TreeGrafter"/>
</dbReference>
<name>A0A0E0E5M9_9ORYZ</name>
<dbReference type="InterPro" id="IPR036775">
    <property type="entry name" value="DNA_pol_Y-fam_lit_finger_sf"/>
</dbReference>
<dbReference type="Gene3D" id="3.30.70.270">
    <property type="match status" value="1"/>
</dbReference>
<organism evidence="18">
    <name type="scientific">Oryza meridionalis</name>
    <dbReference type="NCBI Taxonomy" id="40149"/>
    <lineage>
        <taxon>Eukaryota</taxon>
        <taxon>Viridiplantae</taxon>
        <taxon>Streptophyta</taxon>
        <taxon>Embryophyta</taxon>
        <taxon>Tracheophyta</taxon>
        <taxon>Spermatophyta</taxon>
        <taxon>Magnoliopsida</taxon>
        <taxon>Liliopsida</taxon>
        <taxon>Poales</taxon>
        <taxon>Poaceae</taxon>
        <taxon>BOP clade</taxon>
        <taxon>Oryzoideae</taxon>
        <taxon>Oryzeae</taxon>
        <taxon>Oryzinae</taxon>
        <taxon>Oryza</taxon>
    </lineage>
</organism>
<feature type="region of interest" description="Disordered" evidence="15">
    <location>
        <begin position="205"/>
        <end position="265"/>
    </location>
</feature>
<feature type="region of interest" description="Disordered" evidence="15">
    <location>
        <begin position="890"/>
        <end position="915"/>
    </location>
</feature>
<evidence type="ECO:0000256" key="10">
    <source>
        <dbReference type="ARBA" id="ARBA00023125"/>
    </source>
</evidence>
<feature type="compositionally biased region" description="Basic and acidic residues" evidence="15">
    <location>
        <begin position="898"/>
        <end position="913"/>
    </location>
</feature>
<protein>
    <recommendedName>
        <fullName evidence="3 13">DNA repair protein REV1</fullName>
        <ecNumber evidence="13">2.7.7.-</ecNumber>
    </recommendedName>
</protein>
<sequence>MSASSSGGRGAPPPATAASPGQKRPRGDDPASPSNRSESAPAKNPRRAFSSSPFADFGSYMAAKNSKLAAQFEADASTSAAEVTGGVFAGVSIFVDGFTVPSSQELKEIMLNNGGRFVNYFSRNTVTHIICTHLPNSKMSNLRAFSKGLPVVKPAWVVDSLAENRLLSCSFSSPSLTNSLLLHNSSSRKQTKLSSFFSGRHYQGELNDQNNSHELQSSSVQEGSQDHNSGCEKEGSLLKEEASKDSLSSDDHKASMFKEQDSEDFVDEAGNAYETACSERRDNDMDGKLDVAESPDISSRCSNLCSTSSTGNHLSLDSLDRNATKSSSRTHSTLTDPNFYSRLHFIGTWRNRYRKRFSNLLGDKSSKGNCDHSGKNNTIIHIDMPELHDKPVAVCHSDNPKGTAEISSANYPARNYGIKAGMFVREAKARCPHLMVVPYDFDAYGEVADQFYGILHKYCSKVQALSCDEAFLDMTECLHDNPEEVTQKIRNEIFGTTRCSASAGIAGNMLLARLATRSAKPNGQCFISSEKVDGYLDTLSIKALPGIGHTVSDKLKSKEVEYCGQLRNIPKESLHKDFGKKIGDMLWNYCRGIDHSVVEAVQETKSVGAEVNWGVRFNDNIDAEKFLVNLSKEVCLRLEGCGVQGRTITLKLKIRRKGAGEPIKFMGCGDCETVSRSMTIAGATDNPVTLQRIAKQLFSSFRVDVKEVRGVGLKISRLEHADLARGATSERRGLGSIRPSGIGGTSRSSEVNPPSDRSTRVGVELPPLSELDLEVLKNLPPEIISEMNDMYKGELHGFLGITSGDKAKESNTKSLVFPAVNQNLVPVLDTKLHGDGRHKGSIHLEKEADIKHDFMPNSLSQADVTVLQELPEDVKADLFNVLPLHRSGDPTCSTSHVSENKFPQDGRIDDPKHPQTCHLPGNYQKWIEEFRVSHCPILNAIAEQHTDSISSRPLSSVLEPVISYLPLCPNSGTEEWNEAFASLSELLTQYIHQKVESDIEELHKCFRLLKRLSSGSELFLELHDSILPLLQDSVRQHYGGILHF</sequence>
<dbReference type="GO" id="GO:0046872">
    <property type="term" value="F:metal ion binding"/>
    <property type="evidence" value="ECO:0007669"/>
    <property type="project" value="UniProtKB-KW"/>
</dbReference>
<keyword evidence="10 13" id="KW-0238">DNA-binding</keyword>
<keyword evidence="9 14" id="KW-0460">Magnesium</keyword>
<proteinExistence type="inferred from homology"/>
<dbReference type="CDD" id="cd17719">
    <property type="entry name" value="BRCT_Rev1"/>
    <property type="match status" value="1"/>
</dbReference>
<dbReference type="SUPFAM" id="SSF100879">
    <property type="entry name" value="Lesion bypass DNA polymerase (Y-family), little finger domain"/>
    <property type="match status" value="1"/>
</dbReference>
<evidence type="ECO:0000313" key="18">
    <source>
        <dbReference type="EnsemblPlants" id="OMERI06G25690.8"/>
    </source>
</evidence>
<dbReference type="PANTHER" id="PTHR45990">
    <property type="entry name" value="DNA REPAIR PROTEIN REV1"/>
    <property type="match status" value="1"/>
</dbReference>
<dbReference type="Pfam" id="PF11799">
    <property type="entry name" value="IMS_C"/>
    <property type="match status" value="1"/>
</dbReference>
<feature type="compositionally biased region" description="Basic and acidic residues" evidence="15">
    <location>
        <begin position="229"/>
        <end position="260"/>
    </location>
</feature>
<dbReference type="InterPro" id="IPR017961">
    <property type="entry name" value="DNA_pol_Y-fam_little_finger"/>
</dbReference>
<dbReference type="FunFam" id="3.30.70.270:FF:000019">
    <property type="entry name" value="DNA repair protein REV1"/>
    <property type="match status" value="1"/>
</dbReference>
<dbReference type="Gene3D" id="3.30.1490.100">
    <property type="entry name" value="DNA polymerase, Y-family, little finger domain"/>
    <property type="match status" value="1"/>
</dbReference>
<dbReference type="FunFam" id="3.40.1170.60:FF:000004">
    <property type="entry name" value="DNA repair protein REV1"/>
    <property type="match status" value="1"/>
</dbReference>
<comment type="function">
    <text evidence="13">Deoxycytidyl transferase involved in DNA repair. Transfers a dCMP residue from dCTP to the 3'-end of a DNA primer in a template-dependent reaction. May assist in the first step in the bypass of abasic lesions by the insertion of a nucleotide opposite the lesion. Required for normal induction of mutations by physical and chemical agents.</text>
</comment>
<dbReference type="EnsemblPlants" id="OMERI06G25690.8">
    <property type="protein sequence ID" value="OMERI06G25690.8"/>
    <property type="gene ID" value="OMERI06G25690"/>
</dbReference>
<dbReference type="FunFam" id="3.30.1490.100:FF:000001">
    <property type="entry name" value="DNA repair protein REV1"/>
    <property type="match status" value="1"/>
</dbReference>
<dbReference type="InterPro" id="IPR043502">
    <property type="entry name" value="DNA/RNA_pol_sf"/>
</dbReference>
<dbReference type="PIRSF" id="PIRSF036573">
    <property type="entry name" value="REV1"/>
    <property type="match status" value="1"/>
</dbReference>
<evidence type="ECO:0000256" key="6">
    <source>
        <dbReference type="ARBA" id="ARBA00022695"/>
    </source>
</evidence>
<dbReference type="InterPro" id="IPR036420">
    <property type="entry name" value="BRCT_dom_sf"/>
</dbReference>
<evidence type="ECO:0000256" key="15">
    <source>
        <dbReference type="SAM" id="MobiDB-lite"/>
    </source>
</evidence>
<dbReference type="InterPro" id="IPR053848">
    <property type="entry name" value="IMS_HHH_1"/>
</dbReference>
<dbReference type="SUPFAM" id="SSF52113">
    <property type="entry name" value="BRCT domain"/>
    <property type="match status" value="1"/>
</dbReference>
<keyword evidence="5 13" id="KW-0808">Transferase</keyword>
<dbReference type="SMART" id="SM00292">
    <property type="entry name" value="BRCT"/>
    <property type="match status" value="1"/>
</dbReference>
<evidence type="ECO:0000256" key="4">
    <source>
        <dbReference type="ARBA" id="ARBA00022634"/>
    </source>
</evidence>
<evidence type="ECO:0000256" key="9">
    <source>
        <dbReference type="ARBA" id="ARBA00022842"/>
    </source>
</evidence>
<evidence type="ECO:0000256" key="14">
    <source>
        <dbReference type="PIRSR" id="PIRSR036573-2"/>
    </source>
</evidence>
<dbReference type="EC" id="2.7.7.-" evidence="13"/>
<dbReference type="SUPFAM" id="SSF56672">
    <property type="entry name" value="DNA/RNA polymerases"/>
    <property type="match status" value="1"/>
</dbReference>
<evidence type="ECO:0000256" key="2">
    <source>
        <dbReference type="ARBA" id="ARBA00010945"/>
    </source>
</evidence>
<evidence type="ECO:0000313" key="19">
    <source>
        <dbReference type="Proteomes" id="UP000008021"/>
    </source>
</evidence>
<feature type="binding site" evidence="14">
    <location>
        <position position="468"/>
    </location>
    <ligand>
        <name>Mg(2+)</name>
        <dbReference type="ChEBI" id="CHEBI:18420"/>
        <label>1</label>
    </ligand>
</feature>